<name>A0A1S2P280_9ACTN</name>
<sequence length="137" mass="14292">MTFLRNAAAAAAIAITTLAGLAAPAGADPAPKTAEAQATSTDGQSKTSTAGLSSSLFANTPVQRASSSAKPELAAANCWNGRTSGGRNFFMTCRARSYHVYVDCTNGRHLFPETFSGQWNFRLTCPAGTRAVWGGSW</sequence>
<proteinExistence type="predicted"/>
<evidence type="ECO:0000256" key="1">
    <source>
        <dbReference type="SAM" id="MobiDB-lite"/>
    </source>
</evidence>
<dbReference type="OrthoDB" id="4333827at2"/>
<feature type="region of interest" description="Disordered" evidence="1">
    <location>
        <begin position="26"/>
        <end position="52"/>
    </location>
</feature>
<dbReference type="EMBL" id="MLYP01000061">
    <property type="protein sequence ID" value="OIJ87903.1"/>
    <property type="molecule type" value="Genomic_DNA"/>
</dbReference>
<comment type="caution">
    <text evidence="3">The sequence shown here is derived from an EMBL/GenBank/DDBJ whole genome shotgun (WGS) entry which is preliminary data.</text>
</comment>
<accession>A0A1S2P280</accession>
<dbReference type="AlphaFoldDB" id="A0A1S2P280"/>
<keyword evidence="4" id="KW-1185">Reference proteome</keyword>
<protein>
    <recommendedName>
        <fullName evidence="5">Chitin-binding type-2 domain-containing protein</fullName>
    </recommendedName>
</protein>
<dbReference type="RefSeq" id="WP_071368504.1">
    <property type="nucleotide sequence ID" value="NZ_MLYP01000061.1"/>
</dbReference>
<keyword evidence="2" id="KW-0732">Signal</keyword>
<feature type="chain" id="PRO_5010353091" description="Chitin-binding type-2 domain-containing protein" evidence="2">
    <location>
        <begin position="28"/>
        <end position="137"/>
    </location>
</feature>
<gene>
    <name evidence="3" type="ORF">BIV24_24015</name>
</gene>
<feature type="compositionally biased region" description="Polar residues" evidence="1">
    <location>
        <begin position="36"/>
        <end position="52"/>
    </location>
</feature>
<evidence type="ECO:0000256" key="2">
    <source>
        <dbReference type="SAM" id="SignalP"/>
    </source>
</evidence>
<organism evidence="3 4">
    <name type="scientific">Streptomyces colonosanans</name>
    <dbReference type="NCBI Taxonomy" id="1428652"/>
    <lineage>
        <taxon>Bacteria</taxon>
        <taxon>Bacillati</taxon>
        <taxon>Actinomycetota</taxon>
        <taxon>Actinomycetes</taxon>
        <taxon>Kitasatosporales</taxon>
        <taxon>Streptomycetaceae</taxon>
        <taxon>Streptomyces</taxon>
    </lineage>
</organism>
<reference evidence="3 4" key="1">
    <citation type="submission" date="2016-10" db="EMBL/GenBank/DDBJ databases">
        <title>Genome sequence of Streptomyces sp. MUSC 93.</title>
        <authorList>
            <person name="Lee L.-H."/>
            <person name="Ser H.-L."/>
            <person name="Law J.W.-F."/>
        </authorList>
    </citation>
    <scope>NUCLEOTIDE SEQUENCE [LARGE SCALE GENOMIC DNA]</scope>
    <source>
        <strain evidence="3 4">MUSC 93</strain>
    </source>
</reference>
<evidence type="ECO:0008006" key="5">
    <source>
        <dbReference type="Google" id="ProtNLM"/>
    </source>
</evidence>
<dbReference type="Proteomes" id="UP000179935">
    <property type="component" value="Unassembled WGS sequence"/>
</dbReference>
<feature type="signal peptide" evidence="2">
    <location>
        <begin position="1"/>
        <end position="27"/>
    </location>
</feature>
<evidence type="ECO:0000313" key="3">
    <source>
        <dbReference type="EMBL" id="OIJ87903.1"/>
    </source>
</evidence>
<evidence type="ECO:0000313" key="4">
    <source>
        <dbReference type="Proteomes" id="UP000179935"/>
    </source>
</evidence>